<gene>
    <name evidence="1" type="ORF">D9V41_14585</name>
</gene>
<protein>
    <submittedName>
        <fullName evidence="1">Uncharacterized protein</fullName>
    </submittedName>
</protein>
<keyword evidence="2" id="KW-1185">Reference proteome</keyword>
<comment type="caution">
    <text evidence="1">The sequence shown here is derived from an EMBL/GenBank/DDBJ whole genome shotgun (WGS) entry which is preliminary data.</text>
</comment>
<sequence length="96" mass="10369">MRIYIGTDADGLDALRSGELEAAAVLAESEDEQHEYEAMLAAAEDGPVVVVAEIDHEDQPVTLREVVALHTDVDGSGDLAWFAPSELEAVLDQLRH</sequence>
<dbReference type="RefSeq" id="WP_121795313.1">
    <property type="nucleotide sequence ID" value="NZ_RDBF01000013.1"/>
</dbReference>
<reference evidence="1 2" key="1">
    <citation type="submission" date="2018-10" db="EMBL/GenBank/DDBJ databases">
        <title>Aeromicrobium sp. 9W16Y-2 whole genome shotgun sequence.</title>
        <authorList>
            <person name="Li F."/>
        </authorList>
    </citation>
    <scope>NUCLEOTIDE SEQUENCE [LARGE SCALE GENOMIC DNA]</scope>
    <source>
        <strain evidence="1 2">9W16Y-2</strain>
    </source>
</reference>
<proteinExistence type="predicted"/>
<dbReference type="EMBL" id="RDBF01000013">
    <property type="protein sequence ID" value="RLV54817.1"/>
    <property type="molecule type" value="Genomic_DNA"/>
</dbReference>
<evidence type="ECO:0000313" key="2">
    <source>
        <dbReference type="Proteomes" id="UP000282515"/>
    </source>
</evidence>
<accession>A0A3L8PHP8</accession>
<dbReference type="OrthoDB" id="3748594at2"/>
<name>A0A3L8PHP8_9ACTN</name>
<dbReference type="Proteomes" id="UP000282515">
    <property type="component" value="Unassembled WGS sequence"/>
</dbReference>
<evidence type="ECO:0000313" key="1">
    <source>
        <dbReference type="EMBL" id="RLV54817.1"/>
    </source>
</evidence>
<organism evidence="1 2">
    <name type="scientific">Aeromicrobium phragmitis</name>
    <dbReference type="NCBI Taxonomy" id="2478914"/>
    <lineage>
        <taxon>Bacteria</taxon>
        <taxon>Bacillati</taxon>
        <taxon>Actinomycetota</taxon>
        <taxon>Actinomycetes</taxon>
        <taxon>Propionibacteriales</taxon>
        <taxon>Nocardioidaceae</taxon>
        <taxon>Aeromicrobium</taxon>
    </lineage>
</organism>
<dbReference type="AlphaFoldDB" id="A0A3L8PHP8"/>